<dbReference type="Proteomes" id="UP000887576">
    <property type="component" value="Unplaced"/>
</dbReference>
<proteinExistence type="predicted"/>
<organism evidence="1 2">
    <name type="scientific">Panagrolaimus sp. JU765</name>
    <dbReference type="NCBI Taxonomy" id="591449"/>
    <lineage>
        <taxon>Eukaryota</taxon>
        <taxon>Metazoa</taxon>
        <taxon>Ecdysozoa</taxon>
        <taxon>Nematoda</taxon>
        <taxon>Chromadorea</taxon>
        <taxon>Rhabditida</taxon>
        <taxon>Tylenchina</taxon>
        <taxon>Panagrolaimomorpha</taxon>
        <taxon>Panagrolaimoidea</taxon>
        <taxon>Panagrolaimidae</taxon>
        <taxon>Panagrolaimus</taxon>
    </lineage>
</organism>
<sequence length="867" mass="97548">MKLSWFSMFENLNHVSGQLIADHPYKHIIISLIVTFIFSLGLINLDLENDIRASFSPPNSRAAYENRVYKEFFNLTAQPQRAFILFSAKDNASILREKELEDVNKLDAYFNSFLGKIDPETGVQGCHPLCDLNKPFQIISDELMKMYKNENKTPSSDLILDYPMSIYKGQNVFVGMNMIGAETSDQIFPGNNSKIISLKTVILWYFSRADTANTRDVLKEISMKLFKESQKGNYLDNVKFEIFGDEIANREMIRGAIEATTLMSVGFALLVVFVFVSLYKKLARLRTCAVPLVVFVSVICPFLASLAAFGVLTWLGNKTYTIMCVTPFLVLGVGVDDAFIMLESWMKNERIGNRKERLSAVLVNIGPSITITSLTNTVAFGIGYATPTPQMSLFCFCTSVALFFDYLVTYSILAPIIYLITPPSESEFEEDKELSVKKENQFFEFLVPQIPDKIPYFISIYSKFICNKGGRLTALLIMFILYTVSYTGVVTMKSTFEPSKAFPSDSPLANSMNSTRAVFNEFFPINIIVNKAPKIENPYERRMFYQMVEELEALPECYGRDRTLLWLRNFEEMDQKASDMLSLIGFSSSKYYPSYENLEFFLEKVGFPPHIKYSKHNGSNVVDGFQFTIIAKNMAEWSNRAVIEEKCRFILKKYHMFNATLFDLDSPILDLLLTVKTDLIGSITVTVVCMTVICSFFIYNQVGVAIIAFVITSICFSLVGLISWWGADLDPVTMVDVLLATGFSVDYTAHVAHQYYVKSGSPEQRIAESLNDMFTPMLQAGISTILCMLPLIFIPTYAIVAFAKTVFVVVGVGLLHGLFLLPVFLVLLPQQILCLGSCVSEKEPLSSSTTTTTLTTPSGSSSEPFLK</sequence>
<protein>
    <submittedName>
        <fullName evidence="2">SSD domain-containing protein</fullName>
    </submittedName>
</protein>
<accession>A0AC34RJL5</accession>
<evidence type="ECO:0000313" key="2">
    <source>
        <dbReference type="WBParaSite" id="JU765_v2.g7463.t1"/>
    </source>
</evidence>
<reference evidence="2" key="1">
    <citation type="submission" date="2022-11" db="UniProtKB">
        <authorList>
            <consortium name="WormBaseParasite"/>
        </authorList>
    </citation>
    <scope>IDENTIFICATION</scope>
</reference>
<name>A0AC34RJL5_9BILA</name>
<dbReference type="WBParaSite" id="JU765_v2.g7463.t1">
    <property type="protein sequence ID" value="JU765_v2.g7463.t1"/>
    <property type="gene ID" value="JU765_v2.g7463"/>
</dbReference>
<evidence type="ECO:0000313" key="1">
    <source>
        <dbReference type="Proteomes" id="UP000887576"/>
    </source>
</evidence>